<comment type="caution">
    <text evidence="1">The sequence shown here is derived from an EMBL/GenBank/DDBJ whole genome shotgun (WGS) entry which is preliminary data.</text>
</comment>
<organism evidence="1 2">
    <name type="scientific">Pararge aegeria aegeria</name>
    <dbReference type="NCBI Taxonomy" id="348720"/>
    <lineage>
        <taxon>Eukaryota</taxon>
        <taxon>Metazoa</taxon>
        <taxon>Ecdysozoa</taxon>
        <taxon>Arthropoda</taxon>
        <taxon>Hexapoda</taxon>
        <taxon>Insecta</taxon>
        <taxon>Pterygota</taxon>
        <taxon>Neoptera</taxon>
        <taxon>Endopterygota</taxon>
        <taxon>Lepidoptera</taxon>
        <taxon>Glossata</taxon>
        <taxon>Ditrysia</taxon>
        <taxon>Papilionoidea</taxon>
        <taxon>Nymphalidae</taxon>
        <taxon>Satyrinae</taxon>
        <taxon>Satyrini</taxon>
        <taxon>Parargina</taxon>
        <taxon>Pararge</taxon>
    </lineage>
</organism>
<reference evidence="1" key="1">
    <citation type="submission" date="2022-03" db="EMBL/GenBank/DDBJ databases">
        <authorList>
            <person name="Lindestad O."/>
        </authorList>
    </citation>
    <scope>NUCLEOTIDE SEQUENCE</scope>
</reference>
<evidence type="ECO:0000313" key="2">
    <source>
        <dbReference type="Proteomes" id="UP000838756"/>
    </source>
</evidence>
<dbReference type="AlphaFoldDB" id="A0A8S4QQ31"/>
<proteinExistence type="predicted"/>
<evidence type="ECO:0000313" key="1">
    <source>
        <dbReference type="EMBL" id="CAH2215911.1"/>
    </source>
</evidence>
<sequence length="59" mass="6746">VFRRRRRARAAAAGVAAQTVSTVPDCTVTTKHYHHSRILSVQRLKMPLQLFPRLPTYSQ</sequence>
<protein>
    <submittedName>
        <fullName evidence="1">Jg5613 protein</fullName>
    </submittedName>
</protein>
<dbReference type="EMBL" id="CAKXAJ010013326">
    <property type="protein sequence ID" value="CAH2215911.1"/>
    <property type="molecule type" value="Genomic_DNA"/>
</dbReference>
<accession>A0A8S4QQ31</accession>
<feature type="non-terminal residue" evidence="1">
    <location>
        <position position="59"/>
    </location>
</feature>
<name>A0A8S4QQ31_9NEOP</name>
<dbReference type="Proteomes" id="UP000838756">
    <property type="component" value="Unassembled WGS sequence"/>
</dbReference>
<keyword evidence="2" id="KW-1185">Reference proteome</keyword>
<gene>
    <name evidence="1" type="primary">jg5613</name>
    <name evidence="1" type="ORF">PAEG_LOCUS3990</name>
</gene>